<dbReference type="STRING" id="671143.DAMO_1874"/>
<gene>
    <name evidence="2" type="ORF">DAMO_1874</name>
</gene>
<dbReference type="EMBL" id="FP565575">
    <property type="protein sequence ID" value="CBE68924.1"/>
    <property type="molecule type" value="Genomic_DNA"/>
</dbReference>
<dbReference type="HOGENOM" id="CLU_2823079_0_0_0"/>
<reference evidence="2 3" key="1">
    <citation type="journal article" date="2010" name="Nature">
        <title>Nitrite-driven anaerobic methane oxidation by oxygenic bacteria.</title>
        <authorList>
            <person name="Ettwig K.F."/>
            <person name="Butler M.K."/>
            <person name="Le Paslier D."/>
            <person name="Pelletier E."/>
            <person name="Mangenot S."/>
            <person name="Kuypers M.M.M."/>
            <person name="Schreiber F."/>
            <person name="Dutilh B.E."/>
            <person name="Zedelius J."/>
            <person name="de Beer D."/>
            <person name="Gloerich J."/>
            <person name="Wessels H.J.C.T."/>
            <person name="van Allen T."/>
            <person name="Luesken F."/>
            <person name="Wu M."/>
            <person name="van de Pas-Schoonen K.T."/>
            <person name="Op den Camp H.J.M."/>
            <person name="Janssen-Megens E.M."/>
            <person name="Francoijs K-J."/>
            <person name="Stunnenberg H."/>
            <person name="Weissenbach J."/>
            <person name="Jetten M.S.M."/>
            <person name="Strous M."/>
        </authorList>
    </citation>
    <scope>NUCLEOTIDE SEQUENCE [LARGE SCALE GENOMIC DNA]</scope>
</reference>
<proteinExistence type="predicted"/>
<dbReference type="KEGG" id="mox:DAMO_1874"/>
<dbReference type="Gene3D" id="2.60.40.420">
    <property type="entry name" value="Cupredoxins - blue copper proteins"/>
    <property type="match status" value="1"/>
</dbReference>
<dbReference type="AlphaFoldDB" id="D5MGP3"/>
<accession>D5MGP3</accession>
<evidence type="ECO:0000313" key="2">
    <source>
        <dbReference type="EMBL" id="CBE68924.1"/>
    </source>
</evidence>
<evidence type="ECO:0000259" key="1">
    <source>
        <dbReference type="PROSITE" id="PS50857"/>
    </source>
</evidence>
<protein>
    <recommendedName>
        <fullName evidence="1">Cytochrome oxidase subunit II copper A binding domain-containing protein</fullName>
    </recommendedName>
</protein>
<feature type="domain" description="Cytochrome oxidase subunit II copper A binding" evidence="1">
    <location>
        <begin position="1"/>
        <end position="66"/>
    </location>
</feature>
<sequence>MVKVAIRSDGARHVFSIPDLEVRRYLEPGQEITIEFLAERSGVFAFGCTRFPWISPLDHKGKLAIR</sequence>
<dbReference type="InterPro" id="IPR008972">
    <property type="entry name" value="Cupredoxin"/>
</dbReference>
<dbReference type="GO" id="GO:0016020">
    <property type="term" value="C:membrane"/>
    <property type="evidence" value="ECO:0007669"/>
    <property type="project" value="InterPro"/>
</dbReference>
<dbReference type="GO" id="GO:0004129">
    <property type="term" value="F:cytochrome-c oxidase activity"/>
    <property type="evidence" value="ECO:0007669"/>
    <property type="project" value="InterPro"/>
</dbReference>
<dbReference type="Proteomes" id="UP000006898">
    <property type="component" value="Chromosome"/>
</dbReference>
<name>D5MGP3_METO1</name>
<dbReference type="InterPro" id="IPR002429">
    <property type="entry name" value="CcO_II-like_C"/>
</dbReference>
<dbReference type="SUPFAM" id="SSF49503">
    <property type="entry name" value="Cupredoxins"/>
    <property type="match status" value="1"/>
</dbReference>
<organism evidence="2 3">
    <name type="scientific">Methylomirabilis oxygeniifera</name>
    <dbReference type="NCBI Taxonomy" id="671143"/>
    <lineage>
        <taxon>Bacteria</taxon>
        <taxon>Candidatus Methylomirabilota</taxon>
        <taxon>Candidatus Methylomirabilia</taxon>
        <taxon>Candidatus Methylomirabilales</taxon>
        <taxon>Candidatus Methylomirabilaceae</taxon>
        <taxon>Candidatus Methylomirabilis</taxon>
    </lineage>
</organism>
<dbReference type="eggNOG" id="COG1622">
    <property type="taxonomic scope" value="Bacteria"/>
</dbReference>
<evidence type="ECO:0000313" key="3">
    <source>
        <dbReference type="Proteomes" id="UP000006898"/>
    </source>
</evidence>
<dbReference type="GO" id="GO:0005507">
    <property type="term" value="F:copper ion binding"/>
    <property type="evidence" value="ECO:0007669"/>
    <property type="project" value="InterPro"/>
</dbReference>
<dbReference type="PROSITE" id="PS50857">
    <property type="entry name" value="COX2_CUA"/>
    <property type="match status" value="1"/>
</dbReference>